<name>A0ABN9UQ04_9DINO</name>
<dbReference type="Proteomes" id="UP001189429">
    <property type="component" value="Unassembled WGS sequence"/>
</dbReference>
<evidence type="ECO:0000256" key="1">
    <source>
        <dbReference type="SAM" id="Phobius"/>
    </source>
</evidence>
<feature type="transmembrane region" description="Helical" evidence="1">
    <location>
        <begin position="180"/>
        <end position="204"/>
    </location>
</feature>
<keyword evidence="1" id="KW-0472">Membrane</keyword>
<keyword evidence="3" id="KW-1185">Reference proteome</keyword>
<dbReference type="EMBL" id="CAUYUJ010016120">
    <property type="protein sequence ID" value="CAK0862052.1"/>
    <property type="molecule type" value="Genomic_DNA"/>
</dbReference>
<keyword evidence="1" id="KW-1133">Transmembrane helix</keyword>
<reference evidence="2" key="1">
    <citation type="submission" date="2023-10" db="EMBL/GenBank/DDBJ databases">
        <authorList>
            <person name="Chen Y."/>
            <person name="Shah S."/>
            <person name="Dougan E. K."/>
            <person name="Thang M."/>
            <person name="Chan C."/>
        </authorList>
    </citation>
    <scope>NUCLEOTIDE SEQUENCE [LARGE SCALE GENOMIC DNA]</scope>
</reference>
<gene>
    <name evidence="2" type="ORF">PCOR1329_LOCUS50566</name>
</gene>
<organism evidence="2 3">
    <name type="scientific">Prorocentrum cordatum</name>
    <dbReference type="NCBI Taxonomy" id="2364126"/>
    <lineage>
        <taxon>Eukaryota</taxon>
        <taxon>Sar</taxon>
        <taxon>Alveolata</taxon>
        <taxon>Dinophyceae</taxon>
        <taxon>Prorocentrales</taxon>
        <taxon>Prorocentraceae</taxon>
        <taxon>Prorocentrum</taxon>
    </lineage>
</organism>
<accession>A0ABN9UQ04</accession>
<keyword evidence="1" id="KW-0812">Transmembrane</keyword>
<comment type="caution">
    <text evidence="2">The sequence shown here is derived from an EMBL/GenBank/DDBJ whole genome shotgun (WGS) entry which is preliminary data.</text>
</comment>
<proteinExistence type="predicted"/>
<protein>
    <submittedName>
        <fullName evidence="2">Uncharacterized protein</fullName>
    </submittedName>
</protein>
<feature type="non-terminal residue" evidence="2">
    <location>
        <position position="287"/>
    </location>
</feature>
<sequence length="287" mass="31716">MPTVIAVEVDSDWAPEPGRRPVGGGFPFTGSHLLDGWSGQQGNRALSTAEAEFTRIVNGSARGVWLRNVRLEMGPEMTVQVRHLKTKYLWAQEKVRDKTISMAKVHTDKNRADMQTKPLEGPRFLKQLEMLPLRAPPSGRTQVFGAMLAATILGGVQGTEMVPTSQAAMEMSSPTAMEQVWATAITVIFGSTLAVALLSAWIGYRVCKAPMRLLKGPWKLVRDDDDQIAQVEAPPREEHLAIVESGISRHTQTTPIKHYWTWSAAGLRAECLRSGTYRGQLKAQMIE</sequence>
<dbReference type="CDD" id="cd09272">
    <property type="entry name" value="RNase_HI_RT_Ty1"/>
    <property type="match status" value="1"/>
</dbReference>
<evidence type="ECO:0000313" key="3">
    <source>
        <dbReference type="Proteomes" id="UP001189429"/>
    </source>
</evidence>
<evidence type="ECO:0000313" key="2">
    <source>
        <dbReference type="EMBL" id="CAK0862052.1"/>
    </source>
</evidence>